<keyword evidence="3" id="KW-1185">Reference proteome</keyword>
<dbReference type="GO" id="GO:0004497">
    <property type="term" value="F:monooxygenase activity"/>
    <property type="evidence" value="ECO:0007669"/>
    <property type="project" value="TreeGrafter"/>
</dbReference>
<dbReference type="GO" id="GO:0050660">
    <property type="term" value="F:flavin adenine dinucleotide binding"/>
    <property type="evidence" value="ECO:0007669"/>
    <property type="project" value="InterPro"/>
</dbReference>
<comment type="caution">
    <text evidence="2">The sequence shown here is derived from an EMBL/GenBank/DDBJ whole genome shotgun (WGS) entry which is preliminary data.</text>
</comment>
<reference evidence="2 3" key="1">
    <citation type="submission" date="2020-08" db="EMBL/GenBank/DDBJ databases">
        <title>Genomic Encyclopedia of Type Strains, Phase IV (KMG-IV): sequencing the most valuable type-strain genomes for metagenomic binning, comparative biology and taxonomic classification.</title>
        <authorList>
            <person name="Goeker M."/>
        </authorList>
    </citation>
    <scope>NUCLEOTIDE SEQUENCE [LARGE SCALE GENOMIC DNA]</scope>
    <source>
        <strain evidence="2 3">DSM 19612</strain>
    </source>
</reference>
<dbReference type="PANTHER" id="PTHR43539:SF78">
    <property type="entry name" value="FLAVIN-CONTAINING MONOOXYGENASE"/>
    <property type="match status" value="1"/>
</dbReference>
<keyword evidence="1" id="KW-0560">Oxidoreductase</keyword>
<accession>A0A841PUZ9</accession>
<evidence type="ECO:0000313" key="2">
    <source>
        <dbReference type="EMBL" id="MBB6452630.1"/>
    </source>
</evidence>
<dbReference type="PANTHER" id="PTHR43539">
    <property type="entry name" value="FLAVIN-BINDING MONOOXYGENASE-LIKE PROTEIN (AFU_ORTHOLOGUE AFUA_4G09220)"/>
    <property type="match status" value="1"/>
</dbReference>
<name>A0A841PUZ9_9BACI</name>
<dbReference type="EMBL" id="JACHGH010000003">
    <property type="protein sequence ID" value="MBB6452630.1"/>
    <property type="molecule type" value="Genomic_DNA"/>
</dbReference>
<proteinExistence type="predicted"/>
<dbReference type="SUPFAM" id="SSF51905">
    <property type="entry name" value="FAD/NAD(P)-binding domain"/>
    <property type="match status" value="2"/>
</dbReference>
<dbReference type="PRINTS" id="PR00469">
    <property type="entry name" value="PNDRDTASEII"/>
</dbReference>
<protein>
    <submittedName>
        <fullName evidence="2">Putative flavoprotein involved in K+ transport</fullName>
    </submittedName>
</protein>
<dbReference type="InterPro" id="IPR050982">
    <property type="entry name" value="Auxin_biosynth/cation_transpt"/>
</dbReference>
<dbReference type="Pfam" id="PF13738">
    <property type="entry name" value="Pyr_redox_3"/>
    <property type="match status" value="1"/>
</dbReference>
<dbReference type="InterPro" id="IPR000960">
    <property type="entry name" value="Flavin_mOase"/>
</dbReference>
<dbReference type="PIRSF" id="PIRSF000332">
    <property type="entry name" value="FMO"/>
    <property type="match status" value="1"/>
</dbReference>
<dbReference type="Proteomes" id="UP000581688">
    <property type="component" value="Unassembled WGS sequence"/>
</dbReference>
<gene>
    <name evidence="2" type="ORF">HNQ94_001076</name>
</gene>
<dbReference type="GO" id="GO:0050661">
    <property type="term" value="F:NADP binding"/>
    <property type="evidence" value="ECO:0007669"/>
    <property type="project" value="InterPro"/>
</dbReference>
<evidence type="ECO:0000313" key="3">
    <source>
        <dbReference type="Proteomes" id="UP000581688"/>
    </source>
</evidence>
<sequence>MKYDVIVIGAGQAGLSIGYYLKQTELNFVILDKGCNVGESWKERYDSLTLFTPRSFSSLPGFLMPGDEKVYPVKDEVANYLDTYAKKFSIPIQHHTEVTNIEKVDDDFILSTTKGECISKNVVVATGPFHHPFIPSFSAGLSTDILQIHSSEYKNPEQLQPGTILVVGGGNSGSQIAVELADNRDVYFSVGHKLNFLPQDIGKKSIFWWFDKLGILKATRESKIGSFIRQKPDPIFGFELKPLLHRQVVKLKPRVVSVNQNSVIFKDNSLLEVSNIIWCTGFKLDFKWIDIPSVFDQKGNPIHKRGVTAVDGFYFLGLPWQFRRGSALLQGVGVDAQYIVKQVIK</sequence>
<dbReference type="InterPro" id="IPR036188">
    <property type="entry name" value="FAD/NAD-bd_sf"/>
</dbReference>
<evidence type="ECO:0000256" key="1">
    <source>
        <dbReference type="ARBA" id="ARBA00023002"/>
    </source>
</evidence>
<dbReference type="PRINTS" id="PR00368">
    <property type="entry name" value="FADPNR"/>
</dbReference>
<organism evidence="2 3">
    <name type="scientific">Salirhabdus euzebyi</name>
    <dbReference type="NCBI Taxonomy" id="394506"/>
    <lineage>
        <taxon>Bacteria</taxon>
        <taxon>Bacillati</taxon>
        <taxon>Bacillota</taxon>
        <taxon>Bacilli</taxon>
        <taxon>Bacillales</taxon>
        <taxon>Bacillaceae</taxon>
        <taxon>Salirhabdus</taxon>
    </lineage>
</organism>
<dbReference type="Gene3D" id="3.50.50.60">
    <property type="entry name" value="FAD/NAD(P)-binding domain"/>
    <property type="match status" value="1"/>
</dbReference>
<dbReference type="AlphaFoldDB" id="A0A841PUZ9"/>